<dbReference type="EMBL" id="JROU02000665">
    <property type="protein sequence ID" value="OEH78623.1"/>
    <property type="molecule type" value="Genomic_DNA"/>
</dbReference>
<gene>
    <name evidence="1" type="ORF">cyc_04164</name>
</gene>
<dbReference type="InParanoid" id="A0A1D3D5A7"/>
<comment type="caution">
    <text evidence="1">The sequence shown here is derived from an EMBL/GenBank/DDBJ whole genome shotgun (WGS) entry which is preliminary data.</text>
</comment>
<accession>A0A1D3D5A7</accession>
<sequence>MKGAIQHSAAVEDQTEAASLPIQGPITGQEFVASLDTGCEGIRLPSGDTAHMWSLSVNEEAHSFKFRFADRWQNERDSEAVAAECHFRFGSGNICVVYGIYVGLVHHDEILSLPWVVQWKERMQAQLRVVEIDVPGHARK</sequence>
<evidence type="ECO:0000313" key="1">
    <source>
        <dbReference type="EMBL" id="OEH78623.1"/>
    </source>
</evidence>
<dbReference type="VEuPathDB" id="ToxoDB:cyc_04164"/>
<proteinExistence type="predicted"/>
<reference evidence="1 2" key="1">
    <citation type="journal article" date="2016" name="BMC Genomics">
        <title>Comparative genomics reveals Cyclospora cayetanensis possesses coccidia-like metabolism and invasion components but unique surface antigens.</title>
        <authorList>
            <person name="Liu S."/>
            <person name="Wang L."/>
            <person name="Zheng H."/>
            <person name="Xu Z."/>
            <person name="Roellig D.M."/>
            <person name="Li N."/>
            <person name="Frace M.A."/>
            <person name="Tang K."/>
            <person name="Arrowood M.J."/>
            <person name="Moss D.M."/>
            <person name="Zhang L."/>
            <person name="Feng Y."/>
            <person name="Xiao L."/>
        </authorList>
    </citation>
    <scope>NUCLEOTIDE SEQUENCE [LARGE SCALE GENOMIC DNA]</scope>
    <source>
        <strain evidence="1 2">CHN_HEN01</strain>
    </source>
</reference>
<name>A0A1D3D5A7_9EIME</name>
<organism evidence="1 2">
    <name type="scientific">Cyclospora cayetanensis</name>
    <dbReference type="NCBI Taxonomy" id="88456"/>
    <lineage>
        <taxon>Eukaryota</taxon>
        <taxon>Sar</taxon>
        <taxon>Alveolata</taxon>
        <taxon>Apicomplexa</taxon>
        <taxon>Conoidasida</taxon>
        <taxon>Coccidia</taxon>
        <taxon>Eucoccidiorida</taxon>
        <taxon>Eimeriorina</taxon>
        <taxon>Eimeriidae</taxon>
        <taxon>Cyclospora</taxon>
    </lineage>
</organism>
<dbReference type="Proteomes" id="UP000095192">
    <property type="component" value="Unassembled WGS sequence"/>
</dbReference>
<evidence type="ECO:0000313" key="2">
    <source>
        <dbReference type="Proteomes" id="UP000095192"/>
    </source>
</evidence>
<dbReference type="AlphaFoldDB" id="A0A1D3D5A7"/>
<keyword evidence="2" id="KW-1185">Reference proteome</keyword>
<protein>
    <submittedName>
        <fullName evidence="1">Uncharacterized protein</fullName>
    </submittedName>
</protein>